<comment type="caution">
    <text evidence="3">The sequence shown here is derived from an EMBL/GenBank/DDBJ whole genome shotgun (WGS) entry which is preliminary data.</text>
</comment>
<dbReference type="InterPro" id="IPR055170">
    <property type="entry name" value="GFO_IDH_MocA-like_dom"/>
</dbReference>
<feature type="domain" description="GFO/IDH/MocA-like oxidoreductase" evidence="2">
    <location>
        <begin position="141"/>
        <end position="264"/>
    </location>
</feature>
<reference evidence="4" key="1">
    <citation type="journal article" date="2019" name="Int. J. Syst. Evol. Microbiol.">
        <title>The Global Catalogue of Microorganisms (GCM) 10K type strain sequencing project: providing services to taxonomists for standard genome sequencing and annotation.</title>
        <authorList>
            <consortium name="The Broad Institute Genomics Platform"/>
            <consortium name="The Broad Institute Genome Sequencing Center for Infectious Disease"/>
            <person name="Wu L."/>
            <person name="Ma J."/>
        </authorList>
    </citation>
    <scope>NUCLEOTIDE SEQUENCE [LARGE SCALE GENOMIC DNA]</scope>
    <source>
        <strain evidence="4">DT28</strain>
    </source>
</reference>
<dbReference type="Gene3D" id="3.40.50.720">
    <property type="entry name" value="NAD(P)-binding Rossmann-like Domain"/>
    <property type="match status" value="1"/>
</dbReference>
<keyword evidence="4" id="KW-1185">Reference proteome</keyword>
<dbReference type="InterPro" id="IPR000683">
    <property type="entry name" value="Gfo/Idh/MocA-like_OxRdtase_N"/>
</dbReference>
<name>A0ABV9JM76_9GAMM</name>
<evidence type="ECO:0000313" key="4">
    <source>
        <dbReference type="Proteomes" id="UP001595962"/>
    </source>
</evidence>
<dbReference type="EMBL" id="JBHSGB010000010">
    <property type="protein sequence ID" value="MFC4655372.1"/>
    <property type="molecule type" value="Genomic_DNA"/>
</dbReference>
<dbReference type="SUPFAM" id="SSF55347">
    <property type="entry name" value="Glyceraldehyde-3-phosphate dehydrogenase-like, C-terminal domain"/>
    <property type="match status" value="1"/>
</dbReference>
<accession>A0ABV9JM76</accession>
<dbReference type="RefSeq" id="WP_377333873.1">
    <property type="nucleotide sequence ID" value="NZ_JBHSGB010000010.1"/>
</dbReference>
<organism evidence="3 4">
    <name type="scientific">Rheinheimera marina</name>
    <dbReference type="NCBI Taxonomy" id="1774958"/>
    <lineage>
        <taxon>Bacteria</taxon>
        <taxon>Pseudomonadati</taxon>
        <taxon>Pseudomonadota</taxon>
        <taxon>Gammaproteobacteria</taxon>
        <taxon>Chromatiales</taxon>
        <taxon>Chromatiaceae</taxon>
        <taxon>Rheinheimera</taxon>
    </lineage>
</organism>
<evidence type="ECO:0000259" key="1">
    <source>
        <dbReference type="Pfam" id="PF01408"/>
    </source>
</evidence>
<dbReference type="PANTHER" id="PTHR43249">
    <property type="entry name" value="UDP-N-ACETYL-2-AMINO-2-DEOXY-D-GLUCURONATE OXIDASE"/>
    <property type="match status" value="1"/>
</dbReference>
<feature type="domain" description="Gfo/Idh/MocA-like oxidoreductase N-terminal" evidence="1">
    <location>
        <begin position="13"/>
        <end position="133"/>
    </location>
</feature>
<dbReference type="Proteomes" id="UP001595962">
    <property type="component" value="Unassembled WGS sequence"/>
</dbReference>
<evidence type="ECO:0000259" key="2">
    <source>
        <dbReference type="Pfam" id="PF22725"/>
    </source>
</evidence>
<gene>
    <name evidence="3" type="ORF">ACFO3I_10150</name>
</gene>
<evidence type="ECO:0000313" key="3">
    <source>
        <dbReference type="EMBL" id="MFC4655372.1"/>
    </source>
</evidence>
<proteinExistence type="predicted"/>
<dbReference type="PANTHER" id="PTHR43249:SF1">
    <property type="entry name" value="D-GLUCOSIDE 3-DEHYDROGENASE"/>
    <property type="match status" value="1"/>
</dbReference>
<dbReference type="InterPro" id="IPR052515">
    <property type="entry name" value="Gfo/Idh/MocA_Oxidoreductase"/>
</dbReference>
<protein>
    <submittedName>
        <fullName evidence="3">Gfo/Idh/MocA family protein</fullName>
    </submittedName>
</protein>
<dbReference type="Gene3D" id="3.30.360.10">
    <property type="entry name" value="Dihydrodipicolinate Reductase, domain 2"/>
    <property type="match status" value="1"/>
</dbReference>
<dbReference type="Pfam" id="PF01408">
    <property type="entry name" value="GFO_IDH_MocA"/>
    <property type="match status" value="1"/>
</dbReference>
<sequence>MKPLINLPIPGLVRWGILGCGNVTELKSGPAFAKVEGSALVAVMRRDAAKAADYARRHQVPVWYSDADALIADPQVDAVYIATPPASHKELALKVAAAGKICCVEKPMALNAAECAGMVQAFEQQGLPLYVAYYRRCLPRFLQLKSWLEQGRIGKVRQVHWNFSRIASELDLSGQAHWRVDPAQAGGGYFVDLASHGLDLLMHLLGDIVEVKGFTARQAALYPAEDAVTAIWRFQSGVLGSGYWNFVSAQRQDSLSLIGSLGRIDCAVFDDEPLRLQTADGIEELRIAHPQHIQQPHIATMVQDILQGSGHPSTGTTALRANWVMDQILAQA</sequence>
<dbReference type="Pfam" id="PF22725">
    <property type="entry name" value="GFO_IDH_MocA_C3"/>
    <property type="match status" value="1"/>
</dbReference>
<dbReference type="SUPFAM" id="SSF51735">
    <property type="entry name" value="NAD(P)-binding Rossmann-fold domains"/>
    <property type="match status" value="1"/>
</dbReference>
<dbReference type="InterPro" id="IPR036291">
    <property type="entry name" value="NAD(P)-bd_dom_sf"/>
</dbReference>